<evidence type="ECO:0000256" key="6">
    <source>
        <dbReference type="ARBA" id="ARBA00047422"/>
    </source>
</evidence>
<comment type="caution">
    <text evidence="9">The sequence shown here is derived from an EMBL/GenBank/DDBJ whole genome shotgun (WGS) entry which is preliminary data.</text>
</comment>
<comment type="catalytic activity">
    <reaction evidence="6">
        <text>a 2'-deoxycytidine in DNA + S-adenosyl-L-methionine = a 5-methyl-2'-deoxycytidine in DNA + S-adenosyl-L-homocysteine + H(+)</text>
        <dbReference type="Rhea" id="RHEA:13681"/>
        <dbReference type="Rhea" id="RHEA-COMP:11369"/>
        <dbReference type="Rhea" id="RHEA-COMP:11370"/>
        <dbReference type="ChEBI" id="CHEBI:15378"/>
        <dbReference type="ChEBI" id="CHEBI:57856"/>
        <dbReference type="ChEBI" id="CHEBI:59789"/>
        <dbReference type="ChEBI" id="CHEBI:85452"/>
        <dbReference type="ChEBI" id="CHEBI:85454"/>
        <dbReference type="EC" id="2.1.1.37"/>
    </reaction>
</comment>
<reference evidence="9" key="1">
    <citation type="journal article" date="2020" name="Microorganisms">
        <title>Reliable Identification of Environmental Pseudomonas Isolates Using the rpoD Gene.</title>
        <authorList>
            <consortium name="The Broad Institute Genome Sequencing Platform"/>
            <person name="Girard L."/>
            <person name="Lood C."/>
            <person name="Rokni-Zadeh H."/>
            <person name="van Noort V."/>
            <person name="Lavigne R."/>
            <person name="De Mot R."/>
        </authorList>
    </citation>
    <scope>NUCLEOTIDE SEQUENCE</scope>
    <source>
        <strain evidence="9">SWRI10</strain>
    </source>
</reference>
<evidence type="ECO:0000256" key="3">
    <source>
        <dbReference type="ARBA" id="ARBA00022679"/>
    </source>
</evidence>
<dbReference type="Pfam" id="PF00145">
    <property type="entry name" value="DNA_methylase"/>
    <property type="match status" value="2"/>
</dbReference>
<dbReference type="EMBL" id="JABWRE010000018">
    <property type="protein sequence ID" value="MBC3443013.1"/>
    <property type="molecule type" value="Genomic_DNA"/>
</dbReference>
<evidence type="ECO:0000256" key="4">
    <source>
        <dbReference type="ARBA" id="ARBA00022691"/>
    </source>
</evidence>
<keyword evidence="2 7" id="KW-0489">Methyltransferase</keyword>
<comment type="similarity">
    <text evidence="7 8">Belongs to the class I-like SAM-binding methyltransferase superfamily. C5-methyltransferase family.</text>
</comment>
<protein>
    <recommendedName>
        <fullName evidence="1">DNA (cytosine-5-)-methyltransferase</fullName>
        <ecNumber evidence="1">2.1.1.37</ecNumber>
    </recommendedName>
</protein>
<reference evidence="9" key="2">
    <citation type="submission" date="2020-07" db="EMBL/GenBank/DDBJ databases">
        <authorList>
            <person name="Lood C."/>
            <person name="Girard L."/>
        </authorList>
    </citation>
    <scope>NUCLEOTIDE SEQUENCE</scope>
    <source>
        <strain evidence="9">SWRI10</strain>
    </source>
</reference>
<keyword evidence="3 7" id="KW-0808">Transferase</keyword>
<keyword evidence="4 7" id="KW-0949">S-adenosyl-L-methionine</keyword>
<dbReference type="InterPro" id="IPR001525">
    <property type="entry name" value="C5_MeTfrase"/>
</dbReference>
<dbReference type="NCBIfam" id="TIGR00675">
    <property type="entry name" value="dcm"/>
    <property type="match status" value="1"/>
</dbReference>
<evidence type="ECO:0000256" key="5">
    <source>
        <dbReference type="ARBA" id="ARBA00022747"/>
    </source>
</evidence>
<dbReference type="PANTHER" id="PTHR10629:SF52">
    <property type="entry name" value="DNA (CYTOSINE-5)-METHYLTRANSFERASE 1"/>
    <property type="match status" value="1"/>
</dbReference>
<dbReference type="InterPro" id="IPR029063">
    <property type="entry name" value="SAM-dependent_MTases_sf"/>
</dbReference>
<feature type="active site" evidence="7">
    <location>
        <position position="132"/>
    </location>
</feature>
<dbReference type="EMBL" id="JABWRE020000001">
    <property type="protein sequence ID" value="MBV4538082.1"/>
    <property type="molecule type" value="Genomic_DNA"/>
</dbReference>
<dbReference type="PANTHER" id="PTHR10629">
    <property type="entry name" value="CYTOSINE-SPECIFIC METHYLTRANSFERASE"/>
    <property type="match status" value="1"/>
</dbReference>
<dbReference type="GO" id="GO:0009307">
    <property type="term" value="P:DNA restriction-modification system"/>
    <property type="evidence" value="ECO:0007669"/>
    <property type="project" value="UniProtKB-KW"/>
</dbReference>
<accession>A0A923G4R7</accession>
<dbReference type="PROSITE" id="PS51679">
    <property type="entry name" value="SAM_MT_C5"/>
    <property type="match status" value="1"/>
</dbReference>
<dbReference type="Gene3D" id="3.90.120.10">
    <property type="entry name" value="DNA Methylase, subunit A, domain 2"/>
    <property type="match status" value="1"/>
</dbReference>
<evidence type="ECO:0000256" key="1">
    <source>
        <dbReference type="ARBA" id="ARBA00011975"/>
    </source>
</evidence>
<evidence type="ECO:0000256" key="2">
    <source>
        <dbReference type="ARBA" id="ARBA00022603"/>
    </source>
</evidence>
<organism evidence="9">
    <name type="scientific">Pseudomonas urmiensis</name>
    <dbReference type="NCBI Taxonomy" id="2745493"/>
    <lineage>
        <taxon>Bacteria</taxon>
        <taxon>Pseudomonadati</taxon>
        <taxon>Pseudomonadota</taxon>
        <taxon>Gammaproteobacteria</taxon>
        <taxon>Pseudomonadales</taxon>
        <taxon>Pseudomonadaceae</taxon>
        <taxon>Pseudomonas</taxon>
    </lineage>
</organism>
<dbReference type="PRINTS" id="PR00105">
    <property type="entry name" value="C5METTRFRASE"/>
</dbReference>
<dbReference type="GO" id="GO:0044027">
    <property type="term" value="P:negative regulation of gene expression via chromosomal CpG island methylation"/>
    <property type="evidence" value="ECO:0007669"/>
    <property type="project" value="TreeGrafter"/>
</dbReference>
<dbReference type="SUPFAM" id="SSF53335">
    <property type="entry name" value="S-adenosyl-L-methionine-dependent methyltransferases"/>
    <property type="match status" value="1"/>
</dbReference>
<sequence length="541" mass="60610">MNCNNPLQVVDLFAGPGGLGEGFSSLNEGRSFDVLVSAEMDPFARSTLRLRAFYRALKKNNPAALDDYYYYCETGGASQPWTSNSAKEWQHADKEARQIKLGSAEGNAELDRILEARLDTSKPWVLIGGPPCQAYSIVGRARNKGNAEYKAEDDHRHFLYREYLRIIQSKRPAVFVMENVKGILSSKVSGTQIFPQILQDLADPDAALGIKGGCGTKYKICSLVSDDIYESGMSPDSIDFSNFVIRAEEYGIPQGRHRVILIGISEDYIGEVNEHKLETAEPVTVGDVIGNLPPLRSTLSRGSDTPDKWCSEVLNHLDTLYADLISSGKQDPNLEMNLKIFRDSFSGGRLNNGGLRVRKTSYWSGKTKSDDLDSWFTDDRLNVWLNHEARSHMSADLKRYVYASVFAQAHHVSPKGHQEFNLPGLAPDHKNWESGKFSDRFRVQLHNQYSSTITSHISKDGHYFIHYDPNQCRSLTVREAARLQTFPDNYFFLGNRTQQYHQVGNAVPPLLASKIAKLVERIIKGRTLSPEHAGVADSMII</sequence>
<dbReference type="RefSeq" id="WP_095159954.1">
    <property type="nucleotide sequence ID" value="NZ_JABWRE020000001.1"/>
</dbReference>
<evidence type="ECO:0000313" key="9">
    <source>
        <dbReference type="EMBL" id="MBC3443013.1"/>
    </source>
</evidence>
<dbReference type="EC" id="2.1.1.37" evidence="1"/>
<evidence type="ECO:0000313" key="10">
    <source>
        <dbReference type="EMBL" id="MBV4538082.1"/>
    </source>
</evidence>
<dbReference type="Gene3D" id="3.40.50.150">
    <property type="entry name" value="Vaccinia Virus protein VP39"/>
    <property type="match status" value="1"/>
</dbReference>
<proteinExistence type="inferred from homology"/>
<keyword evidence="5" id="KW-0680">Restriction system</keyword>
<dbReference type="GO" id="GO:0003677">
    <property type="term" value="F:DNA binding"/>
    <property type="evidence" value="ECO:0007669"/>
    <property type="project" value="TreeGrafter"/>
</dbReference>
<dbReference type="Proteomes" id="UP000599879">
    <property type="component" value="Unassembled WGS sequence"/>
</dbReference>
<dbReference type="AlphaFoldDB" id="A0A923G4R7"/>
<gene>
    <name evidence="10" type="ORF">HU737_019160</name>
    <name evidence="9" type="ORF">HU737_20170</name>
</gene>
<evidence type="ECO:0000256" key="8">
    <source>
        <dbReference type="RuleBase" id="RU000416"/>
    </source>
</evidence>
<evidence type="ECO:0000256" key="7">
    <source>
        <dbReference type="PROSITE-ProRule" id="PRU01016"/>
    </source>
</evidence>
<name>A0A923G4R7_9PSED</name>
<dbReference type="GO" id="GO:0003886">
    <property type="term" value="F:DNA (cytosine-5-)-methyltransferase activity"/>
    <property type="evidence" value="ECO:0007669"/>
    <property type="project" value="UniProtKB-EC"/>
</dbReference>
<dbReference type="InterPro" id="IPR050390">
    <property type="entry name" value="C5-Methyltransferase"/>
</dbReference>
<reference evidence="10" key="3">
    <citation type="submission" date="2021-06" db="EMBL/GenBank/DDBJ databases">
        <title>Updating the genus Pseudomonas: Description of 43 new species and partition of the Pseudomonas putida group.</title>
        <authorList>
            <person name="Girard L."/>
            <person name="Lood C."/>
            <person name="Vandamme P."/>
            <person name="Rokni-Zadeh H."/>
            <person name="Van Noort V."/>
            <person name="Hofte M."/>
            <person name="Lavigne R."/>
            <person name="De Mot R."/>
        </authorList>
    </citation>
    <scope>NUCLEOTIDE SEQUENCE</scope>
    <source>
        <strain evidence="10">SWRI10</strain>
    </source>
</reference>
<dbReference type="GO" id="GO:0032259">
    <property type="term" value="P:methylation"/>
    <property type="evidence" value="ECO:0007669"/>
    <property type="project" value="UniProtKB-KW"/>
</dbReference>